<dbReference type="AlphaFoldDB" id="A0A0F9KBQ6"/>
<evidence type="ECO:0008006" key="3">
    <source>
        <dbReference type="Google" id="ProtNLM"/>
    </source>
</evidence>
<keyword evidence="1" id="KW-1133">Transmembrane helix</keyword>
<keyword evidence="1" id="KW-0472">Membrane</keyword>
<gene>
    <name evidence="2" type="ORF">LCGC14_1350490</name>
</gene>
<evidence type="ECO:0000313" key="2">
    <source>
        <dbReference type="EMBL" id="KKM79373.1"/>
    </source>
</evidence>
<organism evidence="2">
    <name type="scientific">marine sediment metagenome</name>
    <dbReference type="NCBI Taxonomy" id="412755"/>
    <lineage>
        <taxon>unclassified sequences</taxon>
        <taxon>metagenomes</taxon>
        <taxon>ecological metagenomes</taxon>
    </lineage>
</organism>
<feature type="transmembrane region" description="Helical" evidence="1">
    <location>
        <begin position="15"/>
        <end position="36"/>
    </location>
</feature>
<feature type="non-terminal residue" evidence="2">
    <location>
        <position position="250"/>
    </location>
</feature>
<sequence length="250" mass="29434">MALIDAIESIKNNDILSGAALLGLAGTIIATIWANGKKWLSFIGTRINRLIMFRVTLEYFDDMYWYLETWMQENRSHKYRNVIAYLEDTLVANGKMSLDYDDCPPKTEESNKKRPKKIIKYKHHSDFVAIKHNRRRIFIRKNREKNEHASTLKALFYDSFYITCIFGKNTVKSFMDMVLKYNLDKIIESDSVRVLTWNFGQWWSMSGVKLKSIDKVFLNGDKKNIILNDIMIFLKAEKEYLDRGIPYKRG</sequence>
<keyword evidence="1" id="KW-0812">Transmembrane</keyword>
<dbReference type="EMBL" id="LAZR01008344">
    <property type="protein sequence ID" value="KKM79373.1"/>
    <property type="molecule type" value="Genomic_DNA"/>
</dbReference>
<name>A0A0F9KBQ6_9ZZZZ</name>
<protein>
    <recommendedName>
        <fullName evidence="3">BCS1 N-terminal domain-containing protein</fullName>
    </recommendedName>
</protein>
<evidence type="ECO:0000256" key="1">
    <source>
        <dbReference type="SAM" id="Phobius"/>
    </source>
</evidence>
<comment type="caution">
    <text evidence="2">The sequence shown here is derived from an EMBL/GenBank/DDBJ whole genome shotgun (WGS) entry which is preliminary data.</text>
</comment>
<accession>A0A0F9KBQ6</accession>
<reference evidence="2" key="1">
    <citation type="journal article" date="2015" name="Nature">
        <title>Complex archaea that bridge the gap between prokaryotes and eukaryotes.</title>
        <authorList>
            <person name="Spang A."/>
            <person name="Saw J.H."/>
            <person name="Jorgensen S.L."/>
            <person name="Zaremba-Niedzwiedzka K."/>
            <person name="Martijn J."/>
            <person name="Lind A.E."/>
            <person name="van Eijk R."/>
            <person name="Schleper C."/>
            <person name="Guy L."/>
            <person name="Ettema T.J."/>
        </authorList>
    </citation>
    <scope>NUCLEOTIDE SEQUENCE</scope>
</reference>
<proteinExistence type="predicted"/>